<evidence type="ECO:0000313" key="2">
    <source>
        <dbReference type="EMBL" id="PZW41888.1"/>
    </source>
</evidence>
<keyword evidence="3" id="KW-1185">Reference proteome</keyword>
<reference evidence="2 3" key="1">
    <citation type="submission" date="2018-06" db="EMBL/GenBank/DDBJ databases">
        <title>Genomic Encyclopedia of Archaeal and Bacterial Type Strains, Phase II (KMG-II): from individual species to whole genera.</title>
        <authorList>
            <person name="Goeker M."/>
        </authorList>
    </citation>
    <scope>NUCLEOTIDE SEQUENCE [LARGE SCALE GENOMIC DNA]</scope>
    <source>
        <strain evidence="2 3">DSM 24525</strain>
    </source>
</reference>
<protein>
    <submittedName>
        <fullName evidence="2">Capsular polysaccharide export protein</fullName>
    </submittedName>
</protein>
<evidence type="ECO:0000313" key="3">
    <source>
        <dbReference type="Proteomes" id="UP000249688"/>
    </source>
</evidence>
<dbReference type="CDD" id="cd16439">
    <property type="entry name" value="beta_Kdo_transferase_KpsC_2"/>
    <property type="match status" value="1"/>
</dbReference>
<dbReference type="GO" id="GO:0000271">
    <property type="term" value="P:polysaccharide biosynthetic process"/>
    <property type="evidence" value="ECO:0007669"/>
    <property type="project" value="InterPro"/>
</dbReference>
<evidence type="ECO:0000256" key="1">
    <source>
        <dbReference type="SAM" id="MobiDB-lite"/>
    </source>
</evidence>
<feature type="region of interest" description="Disordered" evidence="1">
    <location>
        <begin position="1"/>
        <end position="21"/>
    </location>
</feature>
<dbReference type="GO" id="GO:0015774">
    <property type="term" value="P:polysaccharide transport"/>
    <property type="evidence" value="ECO:0007669"/>
    <property type="project" value="InterPro"/>
</dbReference>
<sequence length="586" mass="62249">MTASAPDPGRDIWQENNPNTDRLLWPSPRFGRAGAVIARLDPLAAAAVPAEAERLGRLVALRRVGGPAGLPDPGPVGLGLPARGALLLLDACEGTRSPCLREAIDRLLARAAGRPVVVLPHPGARRSRPLRQAPKGVTVLPWRFSAWTLLDAAAELHLLPPATPAVGPDPLLVLAGAAGVPAWSDEVPVDVAALWASVIGATRWRCPFHGTEMSAEAGIGLLALWRITEAHNRRVAACTGIPPWKRASMAALFASGRGAPAFRGAAGAALKHAERKKGALAAWASSMPVALPDAASAAGVALLRIEDGFIRGAGLGARFLPGASWCIDGQGVHYDPARPSDLEALLQEGGFEPALLARAAALRQTIVARGISKYNLRAGAPMPAFPAGRRIVLVTGQVEDDASMRAVRGPVRGNLALLRAARAVEPEAFLIFKPHPDLVAGFRRGRLAAEELDGLVDAVVTDQPLPALLPHVHALHTITSLAGFEALLRGVPVTTWGQPAYAGWGLTLDRDPVARRTRKLTLDELVAGMLILYPRYLDPVTRLPCTPEVLLERLDDPALWRASPFTIHRGVQGFVTRLWARWRGLS</sequence>
<dbReference type="EMBL" id="QKYU01000020">
    <property type="protein sequence ID" value="PZW41888.1"/>
    <property type="molecule type" value="Genomic_DNA"/>
</dbReference>
<dbReference type="Proteomes" id="UP000249688">
    <property type="component" value="Unassembled WGS sequence"/>
</dbReference>
<dbReference type="Pfam" id="PF05159">
    <property type="entry name" value="Capsule_synth"/>
    <property type="match status" value="1"/>
</dbReference>
<dbReference type="AlphaFoldDB" id="A0A2W7I6U3"/>
<gene>
    <name evidence="2" type="ORF">C8P66_12079</name>
</gene>
<organism evidence="2 3">
    <name type="scientific">Humitalea rosea</name>
    <dbReference type="NCBI Taxonomy" id="990373"/>
    <lineage>
        <taxon>Bacteria</taxon>
        <taxon>Pseudomonadati</taxon>
        <taxon>Pseudomonadota</taxon>
        <taxon>Alphaproteobacteria</taxon>
        <taxon>Acetobacterales</taxon>
        <taxon>Roseomonadaceae</taxon>
        <taxon>Humitalea</taxon>
    </lineage>
</organism>
<dbReference type="InterPro" id="IPR007833">
    <property type="entry name" value="Capsule_polysaccharide_synth"/>
</dbReference>
<comment type="caution">
    <text evidence="2">The sequence shown here is derived from an EMBL/GenBank/DDBJ whole genome shotgun (WGS) entry which is preliminary data.</text>
</comment>
<name>A0A2W7I6U3_9PROT</name>
<proteinExistence type="predicted"/>
<accession>A0A2W7I6U3</accession>